<organism evidence="2 3">
    <name type="scientific">Staphylococcus aureus</name>
    <dbReference type="NCBI Taxonomy" id="1280"/>
    <lineage>
        <taxon>Bacteria</taxon>
        <taxon>Bacillati</taxon>
        <taxon>Bacillota</taxon>
        <taxon>Bacilli</taxon>
        <taxon>Bacillales</taxon>
        <taxon>Staphylococcaceae</taxon>
        <taxon>Staphylococcus</taxon>
    </lineage>
</organism>
<keyword evidence="2" id="KW-0131">Cell cycle</keyword>
<gene>
    <name evidence="2" type="primary">sftA_1</name>
    <name evidence="2" type="ORF">NCTC7878_03631</name>
</gene>
<protein>
    <submittedName>
        <fullName evidence="2">SpoIIIE family cell division protein</fullName>
    </submittedName>
</protein>
<sequence length="57" mass="6434">MVNEGHISTSLIQRHFQIGYNRAARIIDQLEQLGYVSSANGSKPRDVYVTEADLNKE</sequence>
<dbReference type="InterPro" id="IPR036390">
    <property type="entry name" value="WH_DNA-bd_sf"/>
</dbReference>
<dbReference type="InterPro" id="IPR050206">
    <property type="entry name" value="FtsK/SpoIIIE/SftA"/>
</dbReference>
<dbReference type="InterPro" id="IPR036388">
    <property type="entry name" value="WH-like_DNA-bd_sf"/>
</dbReference>
<dbReference type="EMBL" id="UAUX01000018">
    <property type="protein sequence ID" value="SQA00464.1"/>
    <property type="molecule type" value="Genomic_DNA"/>
</dbReference>
<proteinExistence type="predicted"/>
<dbReference type="Gene3D" id="1.10.10.10">
    <property type="entry name" value="Winged helix-like DNA-binding domain superfamily/Winged helix DNA-binding domain"/>
    <property type="match status" value="1"/>
</dbReference>
<dbReference type="Proteomes" id="UP000249913">
    <property type="component" value="Unassembled WGS sequence"/>
</dbReference>
<evidence type="ECO:0000313" key="2">
    <source>
        <dbReference type="EMBL" id="SQA00464.1"/>
    </source>
</evidence>
<accession>A0A2X2K264</accession>
<dbReference type="SMART" id="SM00843">
    <property type="entry name" value="Ftsk_gamma"/>
    <property type="match status" value="1"/>
</dbReference>
<dbReference type="GO" id="GO:0051301">
    <property type="term" value="P:cell division"/>
    <property type="evidence" value="ECO:0007669"/>
    <property type="project" value="UniProtKB-KW"/>
</dbReference>
<dbReference type="PANTHER" id="PTHR22683">
    <property type="entry name" value="SPORULATION PROTEIN RELATED"/>
    <property type="match status" value="1"/>
</dbReference>
<evidence type="ECO:0000259" key="1">
    <source>
        <dbReference type="SMART" id="SM00843"/>
    </source>
</evidence>
<name>A0A2X2K264_STAAU</name>
<feature type="domain" description="FtsK gamma" evidence="1">
    <location>
        <begin position="2"/>
        <end position="52"/>
    </location>
</feature>
<keyword evidence="2" id="KW-0132">Cell division</keyword>
<evidence type="ECO:0000313" key="3">
    <source>
        <dbReference type="Proteomes" id="UP000249913"/>
    </source>
</evidence>
<dbReference type="Pfam" id="PF09397">
    <property type="entry name" value="FtsK_gamma"/>
    <property type="match status" value="1"/>
</dbReference>
<reference evidence="2 3" key="1">
    <citation type="submission" date="2018-06" db="EMBL/GenBank/DDBJ databases">
        <authorList>
            <consortium name="Pathogen Informatics"/>
            <person name="Doyle S."/>
        </authorList>
    </citation>
    <scope>NUCLEOTIDE SEQUENCE [LARGE SCALE GENOMIC DNA]</scope>
    <source>
        <strain evidence="2 3">NCTC7878</strain>
    </source>
</reference>
<dbReference type="InterPro" id="IPR018541">
    <property type="entry name" value="Ftsk_gamma"/>
</dbReference>
<dbReference type="SUPFAM" id="SSF46785">
    <property type="entry name" value="Winged helix' DNA-binding domain"/>
    <property type="match status" value="1"/>
</dbReference>
<dbReference type="PANTHER" id="PTHR22683:SF42">
    <property type="entry name" value="DNA TRANSLOCASE SFTA"/>
    <property type="match status" value="1"/>
</dbReference>
<dbReference type="AlphaFoldDB" id="A0A2X2K264"/>